<name>A0AAN6P8N5_9PEZI</name>
<evidence type="ECO:0000313" key="1">
    <source>
        <dbReference type="EMBL" id="KAK4031502.1"/>
    </source>
</evidence>
<sequence>MASDGNIPGAGDNLRDIKGDIIAKLDETAHPSLRNFFEGLRVEVVGGAATLNLIESIQKDIAGREFLKIVDNEALTRVYAERDTWEKAAGKIKSGGGGGDIAVDCDGLMLYPTPFTGDEKDTAKRKKIIYASALLEGSAAAGVFKGVQKVTTNPDNSDTWPWKTVAAFIDHLAHSFFKDLLYRKGKADDYKA</sequence>
<dbReference type="EMBL" id="MU854783">
    <property type="protein sequence ID" value="KAK4031502.1"/>
    <property type="molecule type" value="Genomic_DNA"/>
</dbReference>
<comment type="caution">
    <text evidence="1">The sequence shown here is derived from an EMBL/GenBank/DDBJ whole genome shotgun (WGS) entry which is preliminary data.</text>
</comment>
<dbReference type="AlphaFoldDB" id="A0AAN6P8N5"/>
<proteinExistence type="predicted"/>
<keyword evidence="2" id="KW-1185">Reference proteome</keyword>
<reference evidence="2" key="1">
    <citation type="journal article" date="2023" name="Mol. Phylogenet. Evol.">
        <title>Genome-scale phylogeny and comparative genomics of the fungal order Sordariales.</title>
        <authorList>
            <person name="Hensen N."/>
            <person name="Bonometti L."/>
            <person name="Westerberg I."/>
            <person name="Brannstrom I.O."/>
            <person name="Guillou S."/>
            <person name="Cros-Aarteil S."/>
            <person name="Calhoun S."/>
            <person name="Haridas S."/>
            <person name="Kuo A."/>
            <person name="Mondo S."/>
            <person name="Pangilinan J."/>
            <person name="Riley R."/>
            <person name="LaButti K."/>
            <person name="Andreopoulos B."/>
            <person name="Lipzen A."/>
            <person name="Chen C."/>
            <person name="Yan M."/>
            <person name="Daum C."/>
            <person name="Ng V."/>
            <person name="Clum A."/>
            <person name="Steindorff A."/>
            <person name="Ohm R.A."/>
            <person name="Martin F."/>
            <person name="Silar P."/>
            <person name="Natvig D.O."/>
            <person name="Lalanne C."/>
            <person name="Gautier V."/>
            <person name="Ament-Velasquez S.L."/>
            <person name="Kruys A."/>
            <person name="Hutchinson M.I."/>
            <person name="Powell A.J."/>
            <person name="Barry K."/>
            <person name="Miller A.N."/>
            <person name="Grigoriev I.V."/>
            <person name="Debuchy R."/>
            <person name="Gladieux P."/>
            <person name="Hiltunen Thoren M."/>
            <person name="Johannesson H."/>
        </authorList>
    </citation>
    <scope>NUCLEOTIDE SEQUENCE [LARGE SCALE GENOMIC DNA]</scope>
    <source>
        <strain evidence="2">CBS 284.82</strain>
    </source>
</reference>
<dbReference type="Proteomes" id="UP001303115">
    <property type="component" value="Unassembled WGS sequence"/>
</dbReference>
<accession>A0AAN6P8N5</accession>
<organism evidence="1 2">
    <name type="scientific">Parachaetomium inaequale</name>
    <dbReference type="NCBI Taxonomy" id="2588326"/>
    <lineage>
        <taxon>Eukaryota</taxon>
        <taxon>Fungi</taxon>
        <taxon>Dikarya</taxon>
        <taxon>Ascomycota</taxon>
        <taxon>Pezizomycotina</taxon>
        <taxon>Sordariomycetes</taxon>
        <taxon>Sordariomycetidae</taxon>
        <taxon>Sordariales</taxon>
        <taxon>Chaetomiaceae</taxon>
        <taxon>Parachaetomium</taxon>
    </lineage>
</organism>
<gene>
    <name evidence="1" type="ORF">C8A01DRAFT_42050</name>
</gene>
<evidence type="ECO:0000313" key="2">
    <source>
        <dbReference type="Proteomes" id="UP001303115"/>
    </source>
</evidence>
<protein>
    <submittedName>
        <fullName evidence="1">Uncharacterized protein</fullName>
    </submittedName>
</protein>